<name>A0ABW3PWU6_9BACL</name>
<dbReference type="EMBL" id="JBHTKX010000001">
    <property type="protein sequence ID" value="MFD1129380.1"/>
    <property type="molecule type" value="Genomic_DNA"/>
</dbReference>
<organism evidence="2 3">
    <name type="scientific">Paenibacillus provencensis</name>
    <dbReference type="NCBI Taxonomy" id="441151"/>
    <lineage>
        <taxon>Bacteria</taxon>
        <taxon>Bacillati</taxon>
        <taxon>Bacillota</taxon>
        <taxon>Bacilli</taxon>
        <taxon>Bacillales</taxon>
        <taxon>Paenibacillaceae</taxon>
        <taxon>Paenibacillus</taxon>
    </lineage>
</organism>
<evidence type="ECO:0000256" key="1">
    <source>
        <dbReference type="SAM" id="MobiDB-lite"/>
    </source>
</evidence>
<feature type="region of interest" description="Disordered" evidence="1">
    <location>
        <begin position="1"/>
        <end position="20"/>
    </location>
</feature>
<evidence type="ECO:0000313" key="2">
    <source>
        <dbReference type="EMBL" id="MFD1129380.1"/>
    </source>
</evidence>
<dbReference type="Proteomes" id="UP001597169">
    <property type="component" value="Unassembled WGS sequence"/>
</dbReference>
<protein>
    <submittedName>
        <fullName evidence="2">Uncharacterized protein</fullName>
    </submittedName>
</protein>
<reference evidence="3" key="1">
    <citation type="journal article" date="2019" name="Int. J. Syst. Evol. Microbiol.">
        <title>The Global Catalogue of Microorganisms (GCM) 10K type strain sequencing project: providing services to taxonomists for standard genome sequencing and annotation.</title>
        <authorList>
            <consortium name="The Broad Institute Genomics Platform"/>
            <consortium name="The Broad Institute Genome Sequencing Center for Infectious Disease"/>
            <person name="Wu L."/>
            <person name="Ma J."/>
        </authorList>
    </citation>
    <scope>NUCLEOTIDE SEQUENCE [LARGE SCALE GENOMIC DNA]</scope>
    <source>
        <strain evidence="3">CCUG 53519</strain>
    </source>
</reference>
<dbReference type="RefSeq" id="WP_251582325.1">
    <property type="nucleotide sequence ID" value="NZ_JBHTKX010000001.1"/>
</dbReference>
<accession>A0ABW3PWU6</accession>
<evidence type="ECO:0000313" key="3">
    <source>
        <dbReference type="Proteomes" id="UP001597169"/>
    </source>
</evidence>
<sequence>MFFTPKHSPNTQECPASSHAGLLHAAPSQSKMRKGRAWAGSPCGGSEKYSGEALAFVFVREWLPLLTLQSYAITGQERSDDTFAHAATMSQPTSSILRSITITPRVSGFFTRRTSPCCPFPIEDEEGTGLGWLPLRRERKVIGRSISVRICTGMASLLPLQFYAIPGQERSTILSQTQHP</sequence>
<comment type="caution">
    <text evidence="2">The sequence shown here is derived from an EMBL/GenBank/DDBJ whole genome shotgun (WGS) entry which is preliminary data.</text>
</comment>
<proteinExistence type="predicted"/>
<keyword evidence="3" id="KW-1185">Reference proteome</keyword>
<gene>
    <name evidence="2" type="ORF">ACFQ3J_14495</name>
</gene>